<keyword evidence="1" id="KW-1133">Transmembrane helix</keyword>
<dbReference type="AlphaFoldDB" id="A0A6A6B0P9"/>
<keyword evidence="3" id="KW-1185">Reference proteome</keyword>
<organism evidence="2 3">
    <name type="scientific">Aplosporella prunicola CBS 121167</name>
    <dbReference type="NCBI Taxonomy" id="1176127"/>
    <lineage>
        <taxon>Eukaryota</taxon>
        <taxon>Fungi</taxon>
        <taxon>Dikarya</taxon>
        <taxon>Ascomycota</taxon>
        <taxon>Pezizomycotina</taxon>
        <taxon>Dothideomycetes</taxon>
        <taxon>Dothideomycetes incertae sedis</taxon>
        <taxon>Botryosphaeriales</taxon>
        <taxon>Aplosporellaceae</taxon>
        <taxon>Aplosporella</taxon>
    </lineage>
</organism>
<feature type="transmembrane region" description="Helical" evidence="1">
    <location>
        <begin position="52"/>
        <end position="72"/>
    </location>
</feature>
<dbReference type="Proteomes" id="UP000799438">
    <property type="component" value="Unassembled WGS sequence"/>
</dbReference>
<dbReference type="RefSeq" id="XP_033393325.1">
    <property type="nucleotide sequence ID" value="XM_033547413.1"/>
</dbReference>
<keyword evidence="1" id="KW-0812">Transmembrane</keyword>
<sequence>MDALGLDGWMVEWLASTLCIGMHILRTKVSYLFVCCRWGICLRGGGFAEREGAVLVVVVAVFGRYFAVAFHVTVYGHTDVRTCFLLAT</sequence>
<keyword evidence="1" id="KW-0472">Membrane</keyword>
<evidence type="ECO:0000313" key="2">
    <source>
        <dbReference type="EMBL" id="KAF2137610.1"/>
    </source>
</evidence>
<proteinExistence type="predicted"/>
<evidence type="ECO:0000313" key="3">
    <source>
        <dbReference type="Proteomes" id="UP000799438"/>
    </source>
</evidence>
<reference evidence="2" key="1">
    <citation type="journal article" date="2020" name="Stud. Mycol.">
        <title>101 Dothideomycetes genomes: a test case for predicting lifestyles and emergence of pathogens.</title>
        <authorList>
            <person name="Haridas S."/>
            <person name="Albert R."/>
            <person name="Binder M."/>
            <person name="Bloem J."/>
            <person name="Labutti K."/>
            <person name="Salamov A."/>
            <person name="Andreopoulos B."/>
            <person name="Baker S."/>
            <person name="Barry K."/>
            <person name="Bills G."/>
            <person name="Bluhm B."/>
            <person name="Cannon C."/>
            <person name="Castanera R."/>
            <person name="Culley D."/>
            <person name="Daum C."/>
            <person name="Ezra D."/>
            <person name="Gonzalez J."/>
            <person name="Henrissat B."/>
            <person name="Kuo A."/>
            <person name="Liang C."/>
            <person name="Lipzen A."/>
            <person name="Lutzoni F."/>
            <person name="Magnuson J."/>
            <person name="Mondo S."/>
            <person name="Nolan M."/>
            <person name="Ohm R."/>
            <person name="Pangilinan J."/>
            <person name="Park H.-J."/>
            <person name="Ramirez L."/>
            <person name="Alfaro M."/>
            <person name="Sun H."/>
            <person name="Tritt A."/>
            <person name="Yoshinaga Y."/>
            <person name="Zwiers L.-H."/>
            <person name="Turgeon B."/>
            <person name="Goodwin S."/>
            <person name="Spatafora J."/>
            <person name="Crous P."/>
            <person name="Grigoriev I."/>
        </authorList>
    </citation>
    <scope>NUCLEOTIDE SEQUENCE</scope>
    <source>
        <strain evidence="2">CBS 121167</strain>
    </source>
</reference>
<accession>A0A6A6B0P9</accession>
<dbReference type="EMBL" id="ML995501">
    <property type="protein sequence ID" value="KAF2137610.1"/>
    <property type="molecule type" value="Genomic_DNA"/>
</dbReference>
<dbReference type="GeneID" id="54304920"/>
<name>A0A6A6B0P9_9PEZI</name>
<feature type="transmembrane region" description="Helical" evidence="1">
    <location>
        <begin position="20"/>
        <end position="40"/>
    </location>
</feature>
<gene>
    <name evidence="2" type="ORF">K452DRAFT_99667</name>
</gene>
<evidence type="ECO:0000256" key="1">
    <source>
        <dbReference type="SAM" id="Phobius"/>
    </source>
</evidence>
<protein>
    <submittedName>
        <fullName evidence="2">Uncharacterized protein</fullName>
    </submittedName>
</protein>